<dbReference type="Pfam" id="PF08867">
    <property type="entry name" value="FRG"/>
    <property type="match status" value="1"/>
</dbReference>
<evidence type="ECO:0000313" key="2">
    <source>
        <dbReference type="EMBL" id="WOJ89240.1"/>
    </source>
</evidence>
<protein>
    <submittedName>
        <fullName evidence="2">FRG domain-containing protein</fullName>
    </submittedName>
</protein>
<dbReference type="InterPro" id="IPR014966">
    <property type="entry name" value="FRG-dom"/>
</dbReference>
<dbReference type="Proteomes" id="UP001626536">
    <property type="component" value="Chromosome"/>
</dbReference>
<keyword evidence="3" id="KW-1185">Reference proteome</keyword>
<evidence type="ECO:0000313" key="3">
    <source>
        <dbReference type="Proteomes" id="UP001626536"/>
    </source>
</evidence>
<reference evidence="2 3" key="1">
    <citation type="submission" date="2023-10" db="EMBL/GenBank/DDBJ databases">
        <title>Novel methanotroph of the genus Methylocapsa from a subarctic wetland.</title>
        <authorList>
            <person name="Belova S.E."/>
            <person name="Oshkin I.Y."/>
            <person name="Miroshnikov K."/>
            <person name="Dedysh S.N."/>
        </authorList>
    </citation>
    <scope>NUCLEOTIDE SEQUENCE [LARGE SCALE GENOMIC DNA]</scope>
    <source>
        <strain evidence="2 3">RX1</strain>
    </source>
</reference>
<dbReference type="EMBL" id="CP136862">
    <property type="protein sequence ID" value="WOJ89240.1"/>
    <property type="molecule type" value="Genomic_DNA"/>
</dbReference>
<accession>A0ABZ0HR61</accession>
<dbReference type="RefSeq" id="WP_407338684.1">
    <property type="nucleotide sequence ID" value="NZ_CP136862.1"/>
</dbReference>
<feature type="domain" description="FRG" evidence="1">
    <location>
        <begin position="14"/>
        <end position="123"/>
    </location>
</feature>
<dbReference type="SMART" id="SM00901">
    <property type="entry name" value="FRG"/>
    <property type="match status" value="1"/>
</dbReference>
<gene>
    <name evidence="2" type="ORF">RZS28_15755</name>
</gene>
<proteinExistence type="predicted"/>
<organism evidence="2 3">
    <name type="scientific">Methylocapsa polymorpha</name>
    <dbReference type="NCBI Taxonomy" id="3080828"/>
    <lineage>
        <taxon>Bacteria</taxon>
        <taxon>Pseudomonadati</taxon>
        <taxon>Pseudomonadota</taxon>
        <taxon>Alphaproteobacteria</taxon>
        <taxon>Hyphomicrobiales</taxon>
        <taxon>Beijerinckiaceae</taxon>
        <taxon>Methylocapsa</taxon>
    </lineage>
</organism>
<evidence type="ECO:0000259" key="1">
    <source>
        <dbReference type="SMART" id="SM00901"/>
    </source>
</evidence>
<name>A0ABZ0HR61_9HYPH</name>
<sequence>MDWRQFKDYLHSLTPEKHIWRGQQKNNWHLQSSFHRSGRADLVQYAVTDLALLQPHITALTKSKYNLNHIDDQIEFISLLQHHGYPTPFLDWTLSPYIAAFFAFQNVKKDNKDDKEQKYARIFSLDYDEWSSVIQDPFTLACGSPQFTILNAFSMHNPRQIPQQAILTFTNVANIETFFQVKQAEVDKQFLKAIDIPWTERDIIMRELRLMGVTAASLFPGLDGTCAAFREQRFPKQTTTD</sequence>